<dbReference type="InterPro" id="IPR025069">
    <property type="entry name" value="Cpsf2_C"/>
</dbReference>
<feature type="compositionally biased region" description="Basic and acidic residues" evidence="5">
    <location>
        <begin position="404"/>
        <end position="413"/>
    </location>
</feature>
<dbReference type="GO" id="GO:0003723">
    <property type="term" value="F:RNA binding"/>
    <property type="evidence" value="ECO:0007669"/>
    <property type="project" value="UniProtKB-KW"/>
</dbReference>
<dbReference type="PANTHER" id="PTHR45922:SF1">
    <property type="entry name" value="CLEAVAGE AND POLYADENYLATION SPECIFICITY FACTOR SUBUNIT 2"/>
    <property type="match status" value="1"/>
</dbReference>
<dbReference type="Pfam" id="PF10996">
    <property type="entry name" value="Beta-Casp"/>
    <property type="match status" value="1"/>
</dbReference>
<dbReference type="Proteomes" id="UP000245946">
    <property type="component" value="Unassembled WGS sequence"/>
</dbReference>
<feature type="region of interest" description="Disordered" evidence="5">
    <location>
        <begin position="695"/>
        <end position="734"/>
    </location>
</feature>
<evidence type="ECO:0000313" key="8">
    <source>
        <dbReference type="Proteomes" id="UP000245946"/>
    </source>
</evidence>
<feature type="domain" description="Beta-Casp" evidence="6">
    <location>
        <begin position="348"/>
        <end position="489"/>
    </location>
</feature>
<dbReference type="Gene3D" id="3.40.50.10890">
    <property type="match status" value="1"/>
</dbReference>
<organism evidence="7 8">
    <name type="scientific">Tilletiopsis washingtonensis</name>
    <dbReference type="NCBI Taxonomy" id="58919"/>
    <lineage>
        <taxon>Eukaryota</taxon>
        <taxon>Fungi</taxon>
        <taxon>Dikarya</taxon>
        <taxon>Basidiomycota</taxon>
        <taxon>Ustilaginomycotina</taxon>
        <taxon>Exobasidiomycetes</taxon>
        <taxon>Entylomatales</taxon>
        <taxon>Entylomatales incertae sedis</taxon>
        <taxon>Tilletiopsis</taxon>
    </lineage>
</organism>
<feature type="region of interest" description="Disordered" evidence="5">
    <location>
        <begin position="74"/>
        <end position="106"/>
    </location>
</feature>
<evidence type="ECO:0000256" key="5">
    <source>
        <dbReference type="SAM" id="MobiDB-lite"/>
    </source>
</evidence>
<dbReference type="STRING" id="58919.A0A316Z5D6"/>
<reference evidence="7 8" key="1">
    <citation type="journal article" date="2018" name="Mol. Biol. Evol.">
        <title>Broad Genomic Sampling Reveals a Smut Pathogenic Ancestry of the Fungal Clade Ustilaginomycotina.</title>
        <authorList>
            <person name="Kijpornyongpan T."/>
            <person name="Mondo S.J."/>
            <person name="Barry K."/>
            <person name="Sandor L."/>
            <person name="Lee J."/>
            <person name="Lipzen A."/>
            <person name="Pangilinan J."/>
            <person name="LaButti K."/>
            <person name="Hainaut M."/>
            <person name="Henrissat B."/>
            <person name="Grigoriev I.V."/>
            <person name="Spatafora J.W."/>
            <person name="Aime M.C."/>
        </authorList>
    </citation>
    <scope>NUCLEOTIDE SEQUENCE [LARGE SCALE GENOMIC DNA]</scope>
    <source>
        <strain evidence="7 8">MCA 4186</strain>
    </source>
</reference>
<feature type="compositionally biased region" description="Low complexity" evidence="5">
    <location>
        <begin position="74"/>
        <end position="84"/>
    </location>
</feature>
<accession>A0A316Z5D6</accession>
<dbReference type="Pfam" id="PF16661">
    <property type="entry name" value="Lactamase_B_6"/>
    <property type="match status" value="1"/>
</dbReference>
<dbReference type="GeneID" id="37270563"/>
<dbReference type="Pfam" id="PF13299">
    <property type="entry name" value="CPSF100_C"/>
    <property type="match status" value="1"/>
</dbReference>
<dbReference type="SMART" id="SM01027">
    <property type="entry name" value="Beta-Casp"/>
    <property type="match status" value="1"/>
</dbReference>
<sequence length="984" mass="104927">MITLTPLSVPWAPAQAGSASLTLGDAAAGAEVERPKALAYLLDIDDVRILLGAGAPESLIFELSRISAVQAQEKAQEAEASGSSPPVKQEREEEPEEQAPRLEGEELARRAQGEGLDTLLLEIAPSIDLVLLCHSTLSHIGLYAWAWARLGLRCPAFASLPTATMGRLTTLEAADGWRDEMEATDASPLPGGWQRCVPTRQEVDEAFESVRTVRYLQPTQLDGKCAGVILTAYAAGHSLGGTLWKIRSPTAGTLLLALDWNHMRERHLDGTALIASPSAGAGAPPPGSSSAGALDAVRRADVLVTDVERSLVVNARRKDRDAALLDIVHNTIRAGHSVLLPVDASARLLELLVLLDAHWAFAYPHARFPLCLVSRTGKELLERARALMEWTTKSWATQAGEQVDEGRGRRGDRNAQPSNPLEFKYLRIFSSLAALDEAVPQDAPKVVLAVPLSATHGPARVLLARAAKSPGDAVILTQRGDPGSLSRWLYDQWETLQEANAKFGKASVGKDVVIGQSCDIQLHLRVPLEGEELAKHNEAERLAAERAATQQALRARTRRRLEADEEADESDSDDSDASSAAGDEGAGEAADTYAEPGSGRKRKREGAGAMGGETAEGAQGGGSDLSFDVYLRGAAGRATTFFGAGASGGANNAGRHGTGVRYRMFPFIERKRRVDAYGETIDVARWLSRRREIEASRPDGDGLPAAERAETAEARQRRLEKEEKEKEGPKAPPSKIVTHIEHLSMSCRVAFIDMSGLADGRALKTLLPQLLPRRLLLVGGAQAARNDALKAFAAVRGMTADIYAPALGEVTRIGELTNAYTLHLGEGLMGSLRLSAFEDYEVAHLRATVRYAAESAVPTLEPLAPALAPLEAVAQDAAADGAVVKSKRERPASDLAPTLFIGDLHLSTLKAALATHHRMASEFAGEGSLVCGTSATTQSKAAAPPGVTVRKESEGTVVIEGNVGRSFYAVRAAVYGMHARVEGA</sequence>
<evidence type="ECO:0000256" key="2">
    <source>
        <dbReference type="ARBA" id="ARBA00022664"/>
    </source>
</evidence>
<dbReference type="PANTHER" id="PTHR45922">
    <property type="entry name" value="CLEAVAGE AND POLYADENYLATION SPECIFICITY FACTOR SUBUNIT 2"/>
    <property type="match status" value="1"/>
</dbReference>
<dbReference type="InterPro" id="IPR001279">
    <property type="entry name" value="Metallo-B-lactamas"/>
</dbReference>
<name>A0A316Z5D6_9BASI</name>
<protein>
    <recommendedName>
        <fullName evidence="4">Cleavage and polyadenylation specificity factor subunit 2</fullName>
    </recommendedName>
    <alternativeName>
        <fullName evidence="4">Cleavage and polyadenylation specificity factor 100 kDa subunit</fullName>
    </alternativeName>
</protein>
<dbReference type="EMBL" id="KZ819300">
    <property type="protein sequence ID" value="PWN96172.1"/>
    <property type="molecule type" value="Genomic_DNA"/>
</dbReference>
<dbReference type="RefSeq" id="XP_025596451.1">
    <property type="nucleotide sequence ID" value="XM_025743019.1"/>
</dbReference>
<dbReference type="SUPFAM" id="SSF56281">
    <property type="entry name" value="Metallo-hydrolase/oxidoreductase"/>
    <property type="match status" value="1"/>
</dbReference>
<dbReference type="GO" id="GO:0006398">
    <property type="term" value="P:mRNA 3'-end processing by stem-loop binding and cleavage"/>
    <property type="evidence" value="ECO:0007669"/>
    <property type="project" value="InterPro"/>
</dbReference>
<feature type="region of interest" description="Disordered" evidence="5">
    <location>
        <begin position="543"/>
        <end position="623"/>
    </location>
</feature>
<dbReference type="InterPro" id="IPR027075">
    <property type="entry name" value="CPSF2"/>
</dbReference>
<keyword evidence="4" id="KW-0694">RNA-binding</keyword>
<evidence type="ECO:0000256" key="4">
    <source>
        <dbReference type="RuleBase" id="RU365006"/>
    </source>
</evidence>
<feature type="compositionally biased region" description="Acidic residues" evidence="5">
    <location>
        <begin position="563"/>
        <end position="576"/>
    </location>
</feature>
<proteinExistence type="inferred from homology"/>
<feature type="compositionally biased region" description="Low complexity" evidence="5">
    <location>
        <begin position="577"/>
        <end position="592"/>
    </location>
</feature>
<evidence type="ECO:0000256" key="1">
    <source>
        <dbReference type="ARBA" id="ARBA00004123"/>
    </source>
</evidence>
<dbReference type="InterPro" id="IPR022712">
    <property type="entry name" value="Beta_Casp"/>
</dbReference>
<dbReference type="InterPro" id="IPR036866">
    <property type="entry name" value="RibonucZ/Hydroxyglut_hydro"/>
</dbReference>
<dbReference type="Gene3D" id="3.60.15.10">
    <property type="entry name" value="Ribonuclease Z/Hydroxyacylglutathione hydrolase-like"/>
    <property type="match status" value="1"/>
</dbReference>
<evidence type="ECO:0000256" key="3">
    <source>
        <dbReference type="ARBA" id="ARBA00023242"/>
    </source>
</evidence>
<comment type="similarity">
    <text evidence="4">Belongs to the metallo-beta-lactamase superfamily. RNA-metabolizing metallo-beta-lactamase-like family. CPSF2/YSH1 subfamily.</text>
</comment>
<comment type="subcellular location">
    <subcellularLocation>
        <location evidence="1 4">Nucleus</location>
    </subcellularLocation>
</comment>
<keyword evidence="8" id="KW-1185">Reference proteome</keyword>
<keyword evidence="3 4" id="KW-0539">Nucleus</keyword>
<dbReference type="GO" id="GO:0005847">
    <property type="term" value="C:mRNA cleavage and polyadenylation specificity factor complex"/>
    <property type="evidence" value="ECO:0007669"/>
    <property type="project" value="InterPro"/>
</dbReference>
<dbReference type="AlphaFoldDB" id="A0A316Z5D6"/>
<dbReference type="OrthoDB" id="64353at2759"/>
<feature type="compositionally biased region" description="Basic and acidic residues" evidence="5">
    <location>
        <begin position="707"/>
        <end position="729"/>
    </location>
</feature>
<evidence type="ECO:0000259" key="6">
    <source>
        <dbReference type="SMART" id="SM01027"/>
    </source>
</evidence>
<keyword evidence="2 4" id="KW-0507">mRNA processing</keyword>
<evidence type="ECO:0000313" key="7">
    <source>
        <dbReference type="EMBL" id="PWN96172.1"/>
    </source>
</evidence>
<gene>
    <name evidence="7" type="ORF">FA09DRAFT_331425</name>
</gene>
<feature type="region of interest" description="Disordered" evidence="5">
    <location>
        <begin position="398"/>
        <end position="418"/>
    </location>
</feature>
<feature type="compositionally biased region" description="Low complexity" evidence="5">
    <location>
        <begin position="545"/>
        <end position="554"/>
    </location>
</feature>